<evidence type="ECO:0000256" key="1">
    <source>
        <dbReference type="ARBA" id="ARBA00022448"/>
    </source>
</evidence>
<dbReference type="PROSITE" id="PS00211">
    <property type="entry name" value="ABC_TRANSPORTER_1"/>
    <property type="match status" value="1"/>
</dbReference>
<evidence type="ECO:0000313" key="9">
    <source>
        <dbReference type="Proteomes" id="UP000479335"/>
    </source>
</evidence>
<dbReference type="Gene3D" id="3.40.50.300">
    <property type="entry name" value="P-loop containing nucleotide triphosphate hydrolases"/>
    <property type="match status" value="1"/>
</dbReference>
<evidence type="ECO:0000313" key="8">
    <source>
        <dbReference type="EMBL" id="MYM21954.1"/>
    </source>
</evidence>
<accession>A0A6L8K7Q9</accession>
<keyword evidence="2" id="KW-1003">Cell membrane</keyword>
<dbReference type="InterPro" id="IPR008995">
    <property type="entry name" value="Mo/tungstate-bd_C_term_dom"/>
</dbReference>
<dbReference type="GO" id="GO:0015423">
    <property type="term" value="F:ABC-type maltose transporter activity"/>
    <property type="evidence" value="ECO:0007669"/>
    <property type="project" value="TreeGrafter"/>
</dbReference>
<feature type="domain" description="ABC transporter" evidence="7">
    <location>
        <begin position="4"/>
        <end position="237"/>
    </location>
</feature>
<dbReference type="InterPro" id="IPR027417">
    <property type="entry name" value="P-loop_NTPase"/>
</dbReference>
<dbReference type="SUPFAM" id="SSF50331">
    <property type="entry name" value="MOP-like"/>
    <property type="match status" value="1"/>
</dbReference>
<gene>
    <name evidence="8" type="primary">ugpC</name>
    <name evidence="8" type="ORF">GTP46_04755</name>
</gene>
<dbReference type="AlphaFoldDB" id="A0A6L8K7Q9"/>
<dbReference type="Pfam" id="PF00005">
    <property type="entry name" value="ABC_tran"/>
    <property type="match status" value="1"/>
</dbReference>
<keyword evidence="9" id="KW-1185">Reference proteome</keyword>
<keyword evidence="6" id="KW-0472">Membrane</keyword>
<dbReference type="GO" id="GO:0016887">
    <property type="term" value="F:ATP hydrolysis activity"/>
    <property type="evidence" value="ECO:0007669"/>
    <property type="project" value="InterPro"/>
</dbReference>
<dbReference type="RefSeq" id="WP_161005484.1">
    <property type="nucleotide sequence ID" value="NZ_WWCN01000003.1"/>
</dbReference>
<dbReference type="InterPro" id="IPR047641">
    <property type="entry name" value="ABC_transpr_MalK/UgpC-like"/>
</dbReference>
<keyword evidence="5 8" id="KW-0067">ATP-binding</keyword>
<dbReference type="Gene3D" id="2.40.50.140">
    <property type="entry name" value="Nucleic acid-binding proteins"/>
    <property type="match status" value="1"/>
</dbReference>
<dbReference type="PROSITE" id="PS50893">
    <property type="entry name" value="ABC_TRANSPORTER_2"/>
    <property type="match status" value="1"/>
</dbReference>
<dbReference type="CDD" id="cd03301">
    <property type="entry name" value="ABC_MalK_N"/>
    <property type="match status" value="1"/>
</dbReference>
<dbReference type="GO" id="GO:0005524">
    <property type="term" value="F:ATP binding"/>
    <property type="evidence" value="ECO:0007669"/>
    <property type="project" value="UniProtKB-KW"/>
</dbReference>
<dbReference type="SMART" id="SM00382">
    <property type="entry name" value="AAA"/>
    <property type="match status" value="1"/>
</dbReference>
<dbReference type="InterPro" id="IPR003439">
    <property type="entry name" value="ABC_transporter-like_ATP-bd"/>
</dbReference>
<dbReference type="NCBIfam" id="NF008653">
    <property type="entry name" value="PRK11650.1"/>
    <property type="match status" value="1"/>
</dbReference>
<dbReference type="Gene3D" id="2.40.50.100">
    <property type="match status" value="1"/>
</dbReference>
<dbReference type="GO" id="GO:0055052">
    <property type="term" value="C:ATP-binding cassette (ABC) transporter complex, substrate-binding subunit-containing"/>
    <property type="evidence" value="ECO:0007669"/>
    <property type="project" value="TreeGrafter"/>
</dbReference>
<dbReference type="PANTHER" id="PTHR43875:SF3">
    <property type="entry name" value="MALTOSE_MALTODEXTRIN IMPORT ATP-BINDING PROTEIN MALK"/>
    <property type="match status" value="1"/>
</dbReference>
<evidence type="ECO:0000256" key="5">
    <source>
        <dbReference type="ARBA" id="ARBA00022840"/>
    </source>
</evidence>
<dbReference type="EMBL" id="WWCN01000003">
    <property type="protein sequence ID" value="MYM21954.1"/>
    <property type="molecule type" value="Genomic_DNA"/>
</dbReference>
<evidence type="ECO:0000259" key="7">
    <source>
        <dbReference type="PROSITE" id="PS50893"/>
    </source>
</evidence>
<comment type="caution">
    <text evidence="8">The sequence shown here is derived from an EMBL/GenBank/DDBJ whole genome shotgun (WGS) entry which is preliminary data.</text>
</comment>
<evidence type="ECO:0000256" key="6">
    <source>
        <dbReference type="ARBA" id="ARBA00023136"/>
    </source>
</evidence>
<dbReference type="InterPro" id="IPR040582">
    <property type="entry name" value="OB_MalK-like"/>
</dbReference>
<dbReference type="SUPFAM" id="SSF52540">
    <property type="entry name" value="P-loop containing nucleoside triphosphate hydrolases"/>
    <property type="match status" value="1"/>
</dbReference>
<evidence type="ECO:0000256" key="3">
    <source>
        <dbReference type="ARBA" id="ARBA00022519"/>
    </source>
</evidence>
<name>A0A6L8K7Q9_9BURK</name>
<keyword evidence="1" id="KW-0813">Transport</keyword>
<dbReference type="GO" id="GO:1990060">
    <property type="term" value="C:maltose transport complex"/>
    <property type="evidence" value="ECO:0007669"/>
    <property type="project" value="TreeGrafter"/>
</dbReference>
<sequence length="367" mass="39457">MVAIALQGVGKTYPGNEAHYILRDINFTIADGEFVVLVGPSGCGKSTLLRMIAGLEDISAGEINIDGERVNDTPPAKRGLSMVFQSYALYAHMTVFENIAFGLKLARVPKAEIRTAVQGVAKMLQMEHLLERRPPQLSGGQRQRVAIGRAIVRKPRAFLFDEPLSNLDAALRADMRVEIARLHQQLGATMVYVTHDQVEAMTLADRIVVLGPSGVQQIGAPMHLYDQPANIFVAGFIGSPRMNMLPGRIDAAGQLWVGEVRLAWQAPAGVAITDVTVGIRPEHLAAAIDGALGGKVLLVERLGAESYVHLHVAGLDKPLMVVVQGEPPASGAQWRVGPAAGRIHVFNQAGLRIDARAPEFNAMSEVA</sequence>
<keyword evidence="4" id="KW-0547">Nucleotide-binding</keyword>
<dbReference type="Proteomes" id="UP000479335">
    <property type="component" value="Unassembled WGS sequence"/>
</dbReference>
<proteinExistence type="predicted"/>
<dbReference type="PANTHER" id="PTHR43875">
    <property type="entry name" value="MALTODEXTRIN IMPORT ATP-BINDING PROTEIN MSMX"/>
    <property type="match status" value="1"/>
</dbReference>
<evidence type="ECO:0000256" key="4">
    <source>
        <dbReference type="ARBA" id="ARBA00022741"/>
    </source>
</evidence>
<organism evidence="8 9">
    <name type="scientific">Duganella flavida</name>
    <dbReference type="NCBI Taxonomy" id="2692175"/>
    <lineage>
        <taxon>Bacteria</taxon>
        <taxon>Pseudomonadati</taxon>
        <taxon>Pseudomonadota</taxon>
        <taxon>Betaproteobacteria</taxon>
        <taxon>Burkholderiales</taxon>
        <taxon>Oxalobacteraceae</taxon>
        <taxon>Telluria group</taxon>
        <taxon>Duganella</taxon>
    </lineage>
</organism>
<dbReference type="InterPro" id="IPR015855">
    <property type="entry name" value="ABC_transpr_MalK-like"/>
</dbReference>
<keyword evidence="3" id="KW-0997">Cell inner membrane</keyword>
<dbReference type="InterPro" id="IPR003593">
    <property type="entry name" value="AAA+_ATPase"/>
</dbReference>
<reference evidence="8 9" key="1">
    <citation type="submission" date="2019-12" db="EMBL/GenBank/DDBJ databases">
        <title>Novel species isolated from a subtropical stream in China.</title>
        <authorList>
            <person name="Lu H."/>
        </authorList>
    </citation>
    <scope>NUCLEOTIDE SEQUENCE [LARGE SCALE GENOMIC DNA]</scope>
    <source>
        <strain evidence="8 9">FT135W</strain>
    </source>
</reference>
<dbReference type="InterPro" id="IPR017871">
    <property type="entry name" value="ABC_transporter-like_CS"/>
</dbReference>
<evidence type="ECO:0000256" key="2">
    <source>
        <dbReference type="ARBA" id="ARBA00022475"/>
    </source>
</evidence>
<dbReference type="FunFam" id="3.40.50.300:FF:000042">
    <property type="entry name" value="Maltose/maltodextrin ABC transporter, ATP-binding protein"/>
    <property type="match status" value="1"/>
</dbReference>
<dbReference type="Pfam" id="PF17912">
    <property type="entry name" value="OB_MalK"/>
    <property type="match status" value="1"/>
</dbReference>
<dbReference type="InterPro" id="IPR012340">
    <property type="entry name" value="NA-bd_OB-fold"/>
</dbReference>
<protein>
    <submittedName>
        <fullName evidence="8">sn-glycerol-3-phosphate ABC transporter ATP-binding protein UgpC</fullName>
    </submittedName>
</protein>